<feature type="domain" description="Gfo/Idh/MocA-like oxidoreductase N-terminal" evidence="4">
    <location>
        <begin position="75"/>
        <end position="194"/>
    </location>
</feature>
<dbReference type="InterPro" id="IPR036291">
    <property type="entry name" value="NAD(P)-bd_dom_sf"/>
</dbReference>
<dbReference type="GO" id="GO:0000166">
    <property type="term" value="F:nucleotide binding"/>
    <property type="evidence" value="ECO:0007669"/>
    <property type="project" value="InterPro"/>
</dbReference>
<dbReference type="SUPFAM" id="SSF51735">
    <property type="entry name" value="NAD(P)-binding Rossmann-fold domains"/>
    <property type="match status" value="1"/>
</dbReference>
<evidence type="ECO:0000256" key="2">
    <source>
        <dbReference type="ARBA" id="ARBA00023002"/>
    </source>
</evidence>
<accession>A0A430F6C2</accession>
<gene>
    <name evidence="6" type="ORF">D2E22_1337</name>
</gene>
<keyword evidence="2" id="KW-0560">Oxidoreductase</keyword>
<dbReference type="GO" id="GO:0016491">
    <property type="term" value="F:oxidoreductase activity"/>
    <property type="evidence" value="ECO:0007669"/>
    <property type="project" value="UniProtKB-KW"/>
</dbReference>
<evidence type="ECO:0000256" key="1">
    <source>
        <dbReference type="ARBA" id="ARBA00010928"/>
    </source>
</evidence>
<comment type="caution">
    <text evidence="6">The sequence shown here is derived from an EMBL/GenBank/DDBJ whole genome shotgun (WGS) entry which is preliminary data.</text>
</comment>
<evidence type="ECO:0000259" key="5">
    <source>
        <dbReference type="Pfam" id="PF22725"/>
    </source>
</evidence>
<dbReference type="EMBL" id="QXGI01000005">
    <property type="protein sequence ID" value="RSX47153.1"/>
    <property type="molecule type" value="Genomic_DNA"/>
</dbReference>
<dbReference type="Gene3D" id="3.40.50.720">
    <property type="entry name" value="NAD(P)-binding Rossmann-like Domain"/>
    <property type="match status" value="1"/>
</dbReference>
<dbReference type="Gene3D" id="3.30.360.10">
    <property type="entry name" value="Dihydrodipicolinate Reductase, domain 2"/>
    <property type="match status" value="1"/>
</dbReference>
<evidence type="ECO:0000313" key="6">
    <source>
        <dbReference type="EMBL" id="RSX47153.1"/>
    </source>
</evidence>
<dbReference type="Proteomes" id="UP000288052">
    <property type="component" value="Unassembled WGS sequence"/>
</dbReference>
<dbReference type="SUPFAM" id="SSF55347">
    <property type="entry name" value="Glyceraldehyde-3-phosphate dehydrogenase-like, C-terminal domain"/>
    <property type="match status" value="1"/>
</dbReference>
<sequence>MATLWRHTAAQAADTDPKGPDMTDTTHDEPTPPAPNTQNIPSTRPEHTPATEAPTASAATAHTAETETGDASRPLNVAILGAGRIAQSMARTLTMMSADARYASLVTPYAVASRSAAKARAFAQQFGLRTSFGSYRGMLADPDVDLVYIATPHPLHAEQAIACMRAGKHVLVEKPFAVNVDEAQRMLDVSSATNRFCGEAMWTRFMPSRLVIDRAVTSGRIGAITSVAADLSYPMTHKKRLTDPNLAGGALLDVGVYPLNFIDMVVGDREITKIVTSMTPLPTGVDAQNATTLYFDDGTMANATSSMMCASERAGHIRGTNGYIDCENINNVSAVDVYAADHTLLDHIDVPAQLTGYEYEVAAAVRAIRAGRRDCIEMLHADTLRMLALTDTLRAQWGLRYPFEPDPR</sequence>
<dbReference type="InterPro" id="IPR055170">
    <property type="entry name" value="GFO_IDH_MocA-like_dom"/>
</dbReference>
<dbReference type="AlphaFoldDB" id="A0A430F6C2"/>
<protein>
    <submittedName>
        <fullName evidence="6">NAD-dependent oxidoreductase</fullName>
    </submittedName>
</protein>
<feature type="compositionally biased region" description="Low complexity" evidence="3">
    <location>
        <begin position="50"/>
        <end position="63"/>
    </location>
</feature>
<dbReference type="Pfam" id="PF22725">
    <property type="entry name" value="GFO_IDH_MocA_C3"/>
    <property type="match status" value="1"/>
</dbReference>
<dbReference type="InterPro" id="IPR000683">
    <property type="entry name" value="Gfo/Idh/MocA-like_OxRdtase_N"/>
</dbReference>
<feature type="domain" description="GFO/IDH/MocA-like oxidoreductase" evidence="5">
    <location>
        <begin position="213"/>
        <end position="324"/>
    </location>
</feature>
<name>A0A430F6C2_9BIFI</name>
<comment type="similarity">
    <text evidence="1">Belongs to the Gfo/Idh/MocA family.</text>
</comment>
<feature type="region of interest" description="Disordered" evidence="3">
    <location>
        <begin position="1"/>
        <end position="72"/>
    </location>
</feature>
<keyword evidence="7" id="KW-1185">Reference proteome</keyword>
<organism evidence="6 7">
    <name type="scientific">Bifidobacterium castoris</name>
    <dbReference type="NCBI Taxonomy" id="2306972"/>
    <lineage>
        <taxon>Bacteria</taxon>
        <taxon>Bacillati</taxon>
        <taxon>Actinomycetota</taxon>
        <taxon>Actinomycetes</taxon>
        <taxon>Bifidobacteriales</taxon>
        <taxon>Bifidobacteriaceae</taxon>
        <taxon>Bifidobacterium</taxon>
    </lineage>
</organism>
<dbReference type="Pfam" id="PF01408">
    <property type="entry name" value="GFO_IDH_MocA"/>
    <property type="match status" value="1"/>
</dbReference>
<dbReference type="InterPro" id="IPR050984">
    <property type="entry name" value="Gfo/Idh/MocA_domain"/>
</dbReference>
<evidence type="ECO:0000259" key="4">
    <source>
        <dbReference type="Pfam" id="PF01408"/>
    </source>
</evidence>
<proteinExistence type="inferred from homology"/>
<reference evidence="6 7" key="1">
    <citation type="submission" date="2018-09" db="EMBL/GenBank/DDBJ databases">
        <title>Characterization of the phylogenetic diversity of five novel species belonging to the genus Bifidobacterium.</title>
        <authorList>
            <person name="Lugli G.A."/>
            <person name="Duranti S."/>
            <person name="Milani C."/>
        </authorList>
    </citation>
    <scope>NUCLEOTIDE SEQUENCE [LARGE SCALE GENOMIC DNA]</scope>
    <source>
        <strain evidence="6 7">2020B</strain>
    </source>
</reference>
<feature type="compositionally biased region" description="Basic and acidic residues" evidence="3">
    <location>
        <begin position="15"/>
        <end position="30"/>
    </location>
</feature>
<dbReference type="PANTHER" id="PTHR22604">
    <property type="entry name" value="OXIDOREDUCTASES"/>
    <property type="match status" value="1"/>
</dbReference>
<evidence type="ECO:0000313" key="7">
    <source>
        <dbReference type="Proteomes" id="UP000288052"/>
    </source>
</evidence>
<evidence type="ECO:0000256" key="3">
    <source>
        <dbReference type="SAM" id="MobiDB-lite"/>
    </source>
</evidence>
<dbReference type="PANTHER" id="PTHR22604:SF105">
    <property type="entry name" value="TRANS-1,2-DIHYDROBENZENE-1,2-DIOL DEHYDROGENASE"/>
    <property type="match status" value="1"/>
</dbReference>